<proteinExistence type="predicted"/>
<dbReference type="AlphaFoldDB" id="A0A0L6UY26"/>
<accession>A0A0L6UY26</accession>
<dbReference type="OrthoDB" id="2518014at2759"/>
<gene>
    <name evidence="1" type="ORF">VP01_3237g4</name>
</gene>
<sequence>MNSAAMSLPDTNQYSVVTLEEFLGVPGSRLARVNGPATNTVVQDATITPQPNLTNLQHKKRKLTDDLVNEVASTATVDDNQATLCNRVTTTPAAPLARAVPLPTRPIPSQASQPNPFSVSAPPAQMLRNLREKSVTELRGLQVEFGKGKRLTKEIKDELREITLDYQKKVHILAIQHEMHAHLLLKWLGTYNQSRGPNRFNSFCSYTLLNVTICCLLKKSCHLESVCKWWLRSGAPWTRMSVYNMTTGAF</sequence>
<reference evidence="1 2" key="1">
    <citation type="submission" date="2015-08" db="EMBL/GenBank/DDBJ databases">
        <title>Next Generation Sequencing and Analysis of the Genome of Puccinia sorghi L Schw, the Causal Agent of Maize Common Rust.</title>
        <authorList>
            <person name="Rochi L."/>
            <person name="Burguener G."/>
            <person name="Darino M."/>
            <person name="Turjanski A."/>
            <person name="Kreff E."/>
            <person name="Dieguez M.J."/>
            <person name="Sacco F."/>
        </authorList>
    </citation>
    <scope>NUCLEOTIDE SEQUENCE [LARGE SCALE GENOMIC DNA]</scope>
    <source>
        <strain evidence="1 2">RO10H11247</strain>
    </source>
</reference>
<name>A0A0L6UY26_9BASI</name>
<dbReference type="EMBL" id="LAVV01008210">
    <property type="protein sequence ID" value="KNZ53446.1"/>
    <property type="molecule type" value="Genomic_DNA"/>
</dbReference>
<comment type="caution">
    <text evidence="1">The sequence shown here is derived from an EMBL/GenBank/DDBJ whole genome shotgun (WGS) entry which is preliminary data.</text>
</comment>
<evidence type="ECO:0000313" key="1">
    <source>
        <dbReference type="EMBL" id="KNZ53446.1"/>
    </source>
</evidence>
<dbReference type="VEuPathDB" id="FungiDB:VP01_3237g4"/>
<dbReference type="Proteomes" id="UP000037035">
    <property type="component" value="Unassembled WGS sequence"/>
</dbReference>
<protein>
    <submittedName>
        <fullName evidence="1">Uncharacterized protein</fullName>
    </submittedName>
</protein>
<keyword evidence="2" id="KW-1185">Reference proteome</keyword>
<organism evidence="1 2">
    <name type="scientific">Puccinia sorghi</name>
    <dbReference type="NCBI Taxonomy" id="27349"/>
    <lineage>
        <taxon>Eukaryota</taxon>
        <taxon>Fungi</taxon>
        <taxon>Dikarya</taxon>
        <taxon>Basidiomycota</taxon>
        <taxon>Pucciniomycotina</taxon>
        <taxon>Pucciniomycetes</taxon>
        <taxon>Pucciniales</taxon>
        <taxon>Pucciniaceae</taxon>
        <taxon>Puccinia</taxon>
    </lineage>
</organism>
<evidence type="ECO:0000313" key="2">
    <source>
        <dbReference type="Proteomes" id="UP000037035"/>
    </source>
</evidence>